<dbReference type="GO" id="GO:0005886">
    <property type="term" value="C:plasma membrane"/>
    <property type="evidence" value="ECO:0007669"/>
    <property type="project" value="UniProtKB-SubCell"/>
</dbReference>
<evidence type="ECO:0000256" key="7">
    <source>
        <dbReference type="ARBA" id="ARBA00049663"/>
    </source>
</evidence>
<organism evidence="9 10">
    <name type="scientific">Clostridium pasteurianum BC1</name>
    <dbReference type="NCBI Taxonomy" id="86416"/>
    <lineage>
        <taxon>Bacteria</taxon>
        <taxon>Bacillati</taxon>
        <taxon>Bacillota</taxon>
        <taxon>Clostridia</taxon>
        <taxon>Eubacteriales</taxon>
        <taxon>Clostridiaceae</taxon>
        <taxon>Clostridium</taxon>
    </lineage>
</organism>
<evidence type="ECO:0000256" key="5">
    <source>
        <dbReference type="ARBA" id="ARBA00022989"/>
    </source>
</evidence>
<dbReference type="PATRIC" id="fig|86416.3.peg.3270"/>
<feature type="transmembrane region" description="Helical" evidence="8">
    <location>
        <begin position="222"/>
        <end position="246"/>
    </location>
</feature>
<dbReference type="KEGG" id="cpas:Clopa_3280"/>
<evidence type="ECO:0000256" key="1">
    <source>
        <dbReference type="ARBA" id="ARBA00004651"/>
    </source>
</evidence>
<keyword evidence="3" id="KW-1003">Cell membrane</keyword>
<evidence type="ECO:0000256" key="6">
    <source>
        <dbReference type="ARBA" id="ARBA00023136"/>
    </source>
</evidence>
<dbReference type="PIRSF" id="PIRSF002746">
    <property type="entry name" value="Gluconate_transporter"/>
    <property type="match status" value="1"/>
</dbReference>
<evidence type="ECO:0000256" key="4">
    <source>
        <dbReference type="ARBA" id="ARBA00022692"/>
    </source>
</evidence>
<sequence>MPLIIVCIGIAILLVLIMFFKLNAFVSLIITALIVGYMEGMSILSITKSIENGVGSTLGYLGLILGFGAIFGKLMAECGAAQRIATTLIDKFGEKHVQIAIVLTSFIVGIALFYEVGIVLLLPIIFTIAIYAKVPPLTIGISAAAALSATHGFLPPHPGATTIAVIYKADIGLTLLYGIIVAIPAALLGGPFLARFLKKFDHEIPKDLFNKKVFKEEEMPSFVVSVIAALIPVILMTLATIGKMILTKKSGMQTFFEFIGDPVIALLIALLIGFFIFGINRGKNMKEIEKTAGSAVSAIAMIIFIIAGGGAFKQILIDSGVGKYIVTLIQGTNISPIFLAWLIASLIRIAQGSATVAAITAAGIMMPIIQVSHVSPELMVLATGAGSLIFPHVNDTGFWMFKEFFNLSVPETFASFTLMDTILSFVGLAGALTLNAIIY</sequence>
<keyword evidence="2" id="KW-0813">Transport</keyword>
<feature type="transmembrane region" description="Helical" evidence="8">
    <location>
        <begin position="12"/>
        <end position="38"/>
    </location>
</feature>
<dbReference type="PANTHER" id="PTHR30354">
    <property type="entry name" value="GNT FAMILY GLUCONATE TRANSPORTER"/>
    <property type="match status" value="1"/>
</dbReference>
<evidence type="ECO:0000313" key="9">
    <source>
        <dbReference type="EMBL" id="AGK98084.1"/>
    </source>
</evidence>
<accession>R4KC41</accession>
<protein>
    <submittedName>
        <fullName evidence="9">Gluconate transporter</fullName>
    </submittedName>
</protein>
<gene>
    <name evidence="9" type="ORF">Clopa_3280</name>
</gene>
<dbReference type="Pfam" id="PF02447">
    <property type="entry name" value="GntP_permease"/>
    <property type="match status" value="1"/>
</dbReference>
<comment type="subcellular location">
    <subcellularLocation>
        <location evidence="1">Cell membrane</location>
        <topology evidence="1">Multi-pass membrane protein</topology>
    </subcellularLocation>
</comment>
<evidence type="ECO:0000256" key="8">
    <source>
        <dbReference type="SAM" id="Phobius"/>
    </source>
</evidence>
<keyword evidence="10" id="KW-1185">Reference proteome</keyword>
<comment type="similarity">
    <text evidence="7">Belongs to the GntP permease family.</text>
</comment>
<evidence type="ECO:0000256" key="2">
    <source>
        <dbReference type="ARBA" id="ARBA00022448"/>
    </source>
</evidence>
<feature type="transmembrane region" description="Helical" evidence="8">
    <location>
        <begin position="258"/>
        <end position="279"/>
    </location>
</feature>
<name>R4KC41_CLOPA</name>
<feature type="transmembrane region" description="Helical" evidence="8">
    <location>
        <begin position="175"/>
        <end position="197"/>
    </location>
</feature>
<dbReference type="NCBIfam" id="TIGR00791">
    <property type="entry name" value="gntP"/>
    <property type="match status" value="1"/>
</dbReference>
<dbReference type="RefSeq" id="WP_015616370.1">
    <property type="nucleotide sequence ID" value="NC_021182.1"/>
</dbReference>
<dbReference type="HOGENOM" id="CLU_027949_0_0_9"/>
<evidence type="ECO:0000256" key="3">
    <source>
        <dbReference type="ARBA" id="ARBA00022475"/>
    </source>
</evidence>
<evidence type="ECO:0000313" key="10">
    <source>
        <dbReference type="Proteomes" id="UP000013523"/>
    </source>
</evidence>
<feature type="transmembrane region" description="Helical" evidence="8">
    <location>
        <begin position="97"/>
        <end position="130"/>
    </location>
</feature>
<proteinExistence type="inferred from homology"/>
<dbReference type="Proteomes" id="UP000013523">
    <property type="component" value="Chromosome"/>
</dbReference>
<dbReference type="OrthoDB" id="9787129at2"/>
<dbReference type="EMBL" id="CP003261">
    <property type="protein sequence ID" value="AGK98084.1"/>
    <property type="molecule type" value="Genomic_DNA"/>
</dbReference>
<dbReference type="STRING" id="86416.Clopa_3280"/>
<reference evidence="9 10" key="1">
    <citation type="submission" date="2012-01" db="EMBL/GenBank/DDBJ databases">
        <title>Complete sequence of chromosome of Clostridium pasteurianum BC1.</title>
        <authorList>
            <consortium name="US DOE Joint Genome Institute"/>
            <person name="Lucas S."/>
            <person name="Han J."/>
            <person name="Lapidus A."/>
            <person name="Cheng J.-F."/>
            <person name="Goodwin L."/>
            <person name="Pitluck S."/>
            <person name="Peters L."/>
            <person name="Mikhailova N."/>
            <person name="Teshima H."/>
            <person name="Detter J.C."/>
            <person name="Han C."/>
            <person name="Tapia R."/>
            <person name="Land M."/>
            <person name="Hauser L."/>
            <person name="Kyrpides N."/>
            <person name="Ivanova N."/>
            <person name="Pagani I."/>
            <person name="Dunn J."/>
            <person name="Taghavi S."/>
            <person name="Francis A."/>
            <person name="van der Lelie D."/>
            <person name="Woyke T."/>
        </authorList>
    </citation>
    <scope>NUCLEOTIDE SEQUENCE [LARGE SCALE GENOMIC DNA]</scope>
    <source>
        <strain evidence="9 10">BC1</strain>
    </source>
</reference>
<feature type="transmembrane region" description="Helical" evidence="8">
    <location>
        <begin position="291"/>
        <end position="312"/>
    </location>
</feature>
<keyword evidence="4 8" id="KW-0812">Transmembrane</keyword>
<feature type="transmembrane region" description="Helical" evidence="8">
    <location>
        <begin position="349"/>
        <end position="369"/>
    </location>
</feature>
<dbReference type="PANTHER" id="PTHR30354:SF22">
    <property type="entry name" value="HIGH-AFFINITY GLUCONATE TRANSPORTER"/>
    <property type="match status" value="1"/>
</dbReference>
<keyword evidence="5 8" id="KW-1133">Transmembrane helix</keyword>
<dbReference type="eggNOG" id="COG2610">
    <property type="taxonomic scope" value="Bacteria"/>
</dbReference>
<dbReference type="AlphaFoldDB" id="R4KC41"/>
<feature type="transmembrane region" description="Helical" evidence="8">
    <location>
        <begin position="136"/>
        <end position="154"/>
    </location>
</feature>
<feature type="transmembrane region" description="Helical" evidence="8">
    <location>
        <begin position="324"/>
        <end position="343"/>
    </location>
</feature>
<dbReference type="GO" id="GO:0015128">
    <property type="term" value="F:gluconate transmembrane transporter activity"/>
    <property type="evidence" value="ECO:0007669"/>
    <property type="project" value="InterPro"/>
</dbReference>
<feature type="transmembrane region" description="Helical" evidence="8">
    <location>
        <begin position="58"/>
        <end position="76"/>
    </location>
</feature>
<dbReference type="InterPro" id="IPR003474">
    <property type="entry name" value="Glcn_transporter"/>
</dbReference>
<feature type="transmembrane region" description="Helical" evidence="8">
    <location>
        <begin position="413"/>
        <end position="438"/>
    </location>
</feature>
<keyword evidence="6 8" id="KW-0472">Membrane</keyword>